<feature type="transmembrane region" description="Helical" evidence="6">
    <location>
        <begin position="85"/>
        <end position="106"/>
    </location>
</feature>
<feature type="transmembrane region" description="Helical" evidence="6">
    <location>
        <begin position="239"/>
        <end position="261"/>
    </location>
</feature>
<dbReference type="PIRSF" id="PIRSF035875">
    <property type="entry name" value="RNase_BN"/>
    <property type="match status" value="1"/>
</dbReference>
<keyword evidence="3 6" id="KW-0812">Transmembrane</keyword>
<feature type="transmembrane region" description="Helical" evidence="6">
    <location>
        <begin position="206"/>
        <end position="227"/>
    </location>
</feature>
<protein>
    <submittedName>
        <fullName evidence="7">Membrane protein</fullName>
    </submittedName>
</protein>
<evidence type="ECO:0000256" key="4">
    <source>
        <dbReference type="ARBA" id="ARBA00022989"/>
    </source>
</evidence>
<reference evidence="8" key="1">
    <citation type="submission" date="2016-10" db="EMBL/GenBank/DDBJ databases">
        <authorList>
            <person name="Varghese N."/>
            <person name="Submissions S."/>
        </authorList>
    </citation>
    <scope>NUCLEOTIDE SEQUENCE [LARGE SCALE GENOMIC DNA]</scope>
    <source>
        <strain evidence="8">CGMCC 4.3147</strain>
    </source>
</reference>
<feature type="transmembrane region" description="Helical" evidence="6">
    <location>
        <begin position="127"/>
        <end position="151"/>
    </location>
</feature>
<proteinExistence type="predicted"/>
<comment type="subcellular location">
    <subcellularLocation>
        <location evidence="1">Cell membrane</location>
        <topology evidence="1">Multi-pass membrane protein</topology>
    </subcellularLocation>
</comment>
<dbReference type="EMBL" id="FNGF01000011">
    <property type="protein sequence ID" value="SDL81798.1"/>
    <property type="molecule type" value="Genomic_DNA"/>
</dbReference>
<keyword evidence="2" id="KW-1003">Cell membrane</keyword>
<sequence length="287" mass="29701">MGGRSIVKAAKRYAAENRGDAAAALTYYSVLSLFPAILVGTSLIGLLSEDATASLLDGVGSLVPGDSMSIIEDAVARLQMNPGTAGLVALLGLAAALWAASNYVAAFSRALNAVNGTEESRKWWTVLVVRIVLTVVVGALTAVCAVVAATGGTVARAIGRTLHADDAAVTVWAWVKWPAITVLVIVIVALLYWLAPAKRSRFRLRAPGAVLAVVLWLAASAGFGLYASTFGNYDKTYGALGGVIVFLVWLWITNAALLFGFEYNATADPATDTAGTAEGEAAEPSAA</sequence>
<dbReference type="Proteomes" id="UP000198662">
    <property type="component" value="Unassembled WGS sequence"/>
</dbReference>
<evidence type="ECO:0000313" key="8">
    <source>
        <dbReference type="Proteomes" id="UP000198662"/>
    </source>
</evidence>
<name>A0A1G9N5Q5_9ACTN</name>
<dbReference type="PANTHER" id="PTHR30213">
    <property type="entry name" value="INNER MEMBRANE PROTEIN YHJD"/>
    <property type="match status" value="1"/>
</dbReference>
<evidence type="ECO:0000256" key="6">
    <source>
        <dbReference type="SAM" id="Phobius"/>
    </source>
</evidence>
<dbReference type="AlphaFoldDB" id="A0A1G9N5Q5"/>
<evidence type="ECO:0000256" key="5">
    <source>
        <dbReference type="ARBA" id="ARBA00023136"/>
    </source>
</evidence>
<keyword evidence="8" id="KW-1185">Reference proteome</keyword>
<dbReference type="Pfam" id="PF03631">
    <property type="entry name" value="Virul_fac_BrkB"/>
    <property type="match status" value="1"/>
</dbReference>
<accession>A0A1G9N5Q5</accession>
<feature type="transmembrane region" description="Helical" evidence="6">
    <location>
        <begin position="171"/>
        <end position="194"/>
    </location>
</feature>
<keyword evidence="4 6" id="KW-1133">Transmembrane helix</keyword>
<evidence type="ECO:0000313" key="7">
    <source>
        <dbReference type="EMBL" id="SDL81798.1"/>
    </source>
</evidence>
<keyword evidence="5 6" id="KW-0472">Membrane</keyword>
<dbReference type="OrthoDB" id="9781030at2"/>
<evidence type="ECO:0000256" key="2">
    <source>
        <dbReference type="ARBA" id="ARBA00022475"/>
    </source>
</evidence>
<dbReference type="InterPro" id="IPR017039">
    <property type="entry name" value="Virul_fac_BrkB"/>
</dbReference>
<feature type="transmembrane region" description="Helical" evidence="6">
    <location>
        <begin position="21"/>
        <end position="47"/>
    </location>
</feature>
<evidence type="ECO:0000256" key="1">
    <source>
        <dbReference type="ARBA" id="ARBA00004651"/>
    </source>
</evidence>
<dbReference type="RefSeq" id="WP_091054446.1">
    <property type="nucleotide sequence ID" value="NZ_FNGF01000011.1"/>
</dbReference>
<dbReference type="GO" id="GO:0005886">
    <property type="term" value="C:plasma membrane"/>
    <property type="evidence" value="ECO:0007669"/>
    <property type="project" value="UniProtKB-SubCell"/>
</dbReference>
<dbReference type="NCBIfam" id="TIGR00765">
    <property type="entry name" value="yihY_not_rbn"/>
    <property type="match status" value="1"/>
</dbReference>
<gene>
    <name evidence="7" type="ORF">SAMN05216298_0131</name>
</gene>
<dbReference type="PANTHER" id="PTHR30213:SF0">
    <property type="entry name" value="UPF0761 MEMBRANE PROTEIN YIHY"/>
    <property type="match status" value="1"/>
</dbReference>
<dbReference type="STRING" id="380244.SAMN05216298_0131"/>
<organism evidence="7 8">
    <name type="scientific">Glycomyces sambucus</name>
    <dbReference type="NCBI Taxonomy" id="380244"/>
    <lineage>
        <taxon>Bacteria</taxon>
        <taxon>Bacillati</taxon>
        <taxon>Actinomycetota</taxon>
        <taxon>Actinomycetes</taxon>
        <taxon>Glycomycetales</taxon>
        <taxon>Glycomycetaceae</taxon>
        <taxon>Glycomyces</taxon>
    </lineage>
</organism>
<evidence type="ECO:0000256" key="3">
    <source>
        <dbReference type="ARBA" id="ARBA00022692"/>
    </source>
</evidence>